<organism evidence="1 2">
    <name type="scientific">Pantoea osteomyelitidis</name>
    <dbReference type="NCBI Taxonomy" id="3230026"/>
    <lineage>
        <taxon>Bacteria</taxon>
        <taxon>Pseudomonadati</taxon>
        <taxon>Pseudomonadota</taxon>
        <taxon>Gammaproteobacteria</taxon>
        <taxon>Enterobacterales</taxon>
        <taxon>Erwiniaceae</taxon>
        <taxon>Pantoea</taxon>
    </lineage>
</organism>
<dbReference type="InterPro" id="IPR009078">
    <property type="entry name" value="Ferritin-like_SF"/>
</dbReference>
<reference evidence="1 2" key="1">
    <citation type="submission" date="2024-08" db="EMBL/GenBank/DDBJ databases">
        <title>Pantoea ronii - a newly identified human opportunistic pathogen.</title>
        <authorList>
            <person name="Keidar-Friedman D."/>
            <person name="Sorek N."/>
            <person name="Leshin-Carmel D."/>
            <person name="Tsur A."/>
            <person name="Amsalem M."/>
            <person name="Tolkach D."/>
            <person name="Brosh-Nissimov T."/>
        </authorList>
    </citation>
    <scope>NUCLEOTIDE SEQUENCE [LARGE SCALE GENOMIC DNA]</scope>
    <source>
        <strain evidence="1 2">AA23256</strain>
    </source>
</reference>
<proteinExistence type="predicted"/>
<dbReference type="Gene3D" id="1.20.1260.10">
    <property type="match status" value="1"/>
</dbReference>
<sequence>MSSTYEENYHDWLRDAHAMEKQAETMLEKMSERLEHYPDLKARLAQHLEETKQQQAMLEQILDNHNISHSSMKDVMGKMSAMGQAMGGMFTPDEVVKGAISSYVFEQFEIANYTALIGAAKMVGDNEGMRILEQIRDQEIAMAEWAYTHLPNVTEQFLMRSAEPNTEAKK</sequence>
<dbReference type="SUPFAM" id="SSF47240">
    <property type="entry name" value="Ferritin-like"/>
    <property type="match status" value="1"/>
</dbReference>
<dbReference type="RefSeq" id="WP_397216280.1">
    <property type="nucleotide sequence ID" value="NZ_JBGFSN010000005.1"/>
</dbReference>
<dbReference type="Pfam" id="PF05974">
    <property type="entry name" value="DUF892"/>
    <property type="match status" value="1"/>
</dbReference>
<accession>A0ABW7Q1P8</accession>
<protein>
    <submittedName>
        <fullName evidence="1">Ferritin-like domain-containing protein</fullName>
    </submittedName>
</protein>
<evidence type="ECO:0000313" key="1">
    <source>
        <dbReference type="EMBL" id="MFH8135456.1"/>
    </source>
</evidence>
<comment type="caution">
    <text evidence="1">The sequence shown here is derived from an EMBL/GenBank/DDBJ whole genome shotgun (WGS) entry which is preliminary data.</text>
</comment>
<keyword evidence="2" id="KW-1185">Reference proteome</keyword>
<dbReference type="InterPro" id="IPR010287">
    <property type="entry name" value="DUF892_YciF-like"/>
</dbReference>
<dbReference type="EMBL" id="JBGFSN010000005">
    <property type="protein sequence ID" value="MFH8135456.1"/>
    <property type="molecule type" value="Genomic_DNA"/>
</dbReference>
<gene>
    <name evidence="1" type="ORF">ABU178_14925</name>
</gene>
<dbReference type="InterPro" id="IPR012347">
    <property type="entry name" value="Ferritin-like"/>
</dbReference>
<evidence type="ECO:0000313" key="2">
    <source>
        <dbReference type="Proteomes" id="UP001611251"/>
    </source>
</evidence>
<name>A0ABW7Q1P8_9GAMM</name>
<dbReference type="Proteomes" id="UP001611251">
    <property type="component" value="Unassembled WGS sequence"/>
</dbReference>